<dbReference type="InterPro" id="IPR012373">
    <property type="entry name" value="Ferrdict_sens_TM"/>
</dbReference>
<dbReference type="Pfam" id="PF04773">
    <property type="entry name" value="FecR"/>
    <property type="match status" value="1"/>
</dbReference>
<name>A0ABT6B0R9_9BURK</name>
<feature type="transmembrane region" description="Helical" evidence="1">
    <location>
        <begin position="97"/>
        <end position="115"/>
    </location>
</feature>
<dbReference type="InterPro" id="IPR032623">
    <property type="entry name" value="FecR_N"/>
</dbReference>
<sequence length="333" mass="35883">MKTPTLADNRAVSPDELEMQAWDWLRLLTSGDADAQDAQGFRNWVRSSPAHQAAYNEAKHRWDAFRQPAGALLRTNPEVAAFFQPRPQRARHPGRRAFLGALVGAAAVAGVAVVHPPLGLWPAPDEWEADYRTATGEQRTLALVDHVNVTLNTRTSVRRQLAGGQTVGLGLITGEAAIDLQGDGFPFAVIAGEGRSLAESGQFEVRYLDGKVCVTCIAGAVQLEHPAGSRTLRAGQQVIYNASSVSGAATIEPADVSAWRRGELVFNQARLADALEEINRYRPGRVLLMNASVRNKEVSGRFGIASLDLALLQLQHVFGLNARSLPGGLTVLS</sequence>
<dbReference type="RefSeq" id="WP_276268438.1">
    <property type="nucleotide sequence ID" value="NZ_JARJLM010000597.1"/>
</dbReference>
<feature type="domain" description="FecR N-terminal" evidence="3">
    <location>
        <begin position="20"/>
        <end position="58"/>
    </location>
</feature>
<evidence type="ECO:0000313" key="4">
    <source>
        <dbReference type="EMBL" id="MDF3838484.1"/>
    </source>
</evidence>
<dbReference type="EMBL" id="JARJLM010000597">
    <property type="protein sequence ID" value="MDF3838484.1"/>
    <property type="molecule type" value="Genomic_DNA"/>
</dbReference>
<feature type="domain" description="FecR protein" evidence="2">
    <location>
        <begin position="130"/>
        <end position="222"/>
    </location>
</feature>
<evidence type="ECO:0000259" key="3">
    <source>
        <dbReference type="Pfam" id="PF16220"/>
    </source>
</evidence>
<keyword evidence="5" id="KW-1185">Reference proteome</keyword>
<dbReference type="PIRSF" id="PIRSF018266">
    <property type="entry name" value="FecR"/>
    <property type="match status" value="1"/>
</dbReference>
<dbReference type="Gene3D" id="2.60.120.1440">
    <property type="match status" value="1"/>
</dbReference>
<evidence type="ECO:0000313" key="5">
    <source>
        <dbReference type="Proteomes" id="UP001216674"/>
    </source>
</evidence>
<proteinExistence type="predicted"/>
<dbReference type="Proteomes" id="UP001216674">
    <property type="component" value="Unassembled WGS sequence"/>
</dbReference>
<dbReference type="Pfam" id="PF16220">
    <property type="entry name" value="DUF4880"/>
    <property type="match status" value="1"/>
</dbReference>
<evidence type="ECO:0000256" key="1">
    <source>
        <dbReference type="SAM" id="Phobius"/>
    </source>
</evidence>
<protein>
    <submittedName>
        <fullName evidence="4">FecR domain-containing protein</fullName>
    </submittedName>
</protein>
<keyword evidence="1" id="KW-0812">Transmembrane</keyword>
<keyword evidence="1" id="KW-0472">Membrane</keyword>
<organism evidence="4 5">
    <name type="scientific">Cupriavidus basilensis</name>
    <dbReference type="NCBI Taxonomy" id="68895"/>
    <lineage>
        <taxon>Bacteria</taxon>
        <taxon>Pseudomonadati</taxon>
        <taxon>Pseudomonadota</taxon>
        <taxon>Betaproteobacteria</taxon>
        <taxon>Burkholderiales</taxon>
        <taxon>Burkholderiaceae</taxon>
        <taxon>Cupriavidus</taxon>
    </lineage>
</organism>
<evidence type="ECO:0000259" key="2">
    <source>
        <dbReference type="Pfam" id="PF04773"/>
    </source>
</evidence>
<dbReference type="PANTHER" id="PTHR30273">
    <property type="entry name" value="PERIPLASMIC SIGNAL SENSOR AND SIGMA FACTOR ACTIVATOR FECR-RELATED"/>
    <property type="match status" value="1"/>
</dbReference>
<dbReference type="Gene3D" id="3.55.50.30">
    <property type="match status" value="1"/>
</dbReference>
<keyword evidence="1" id="KW-1133">Transmembrane helix</keyword>
<dbReference type="InterPro" id="IPR006860">
    <property type="entry name" value="FecR"/>
</dbReference>
<comment type="caution">
    <text evidence="4">The sequence shown here is derived from an EMBL/GenBank/DDBJ whole genome shotgun (WGS) entry which is preliminary data.</text>
</comment>
<gene>
    <name evidence="4" type="ORF">P3W85_36965</name>
</gene>
<reference evidence="4 5" key="1">
    <citation type="submission" date="2023-03" db="EMBL/GenBank/DDBJ databases">
        <title>Draft assemblies of triclosan tolerant bacteria isolated from returned activated sludge.</title>
        <authorList>
            <person name="Van Hamelsveld S."/>
        </authorList>
    </citation>
    <scope>NUCLEOTIDE SEQUENCE [LARGE SCALE GENOMIC DNA]</scope>
    <source>
        <strain evidence="4 5">GW210010_S58</strain>
    </source>
</reference>
<dbReference type="PANTHER" id="PTHR30273:SF2">
    <property type="entry name" value="PROTEIN FECR"/>
    <property type="match status" value="1"/>
</dbReference>
<accession>A0ABT6B0R9</accession>